<dbReference type="AlphaFoldDB" id="A0A1H2T0W5"/>
<name>A0A1H2T0W5_9BACL</name>
<gene>
    <name evidence="2" type="ORF">SAMN04489725_10525</name>
</gene>
<sequence length="245" mass="27698">MHDWIEVIEDGRVRQMRFGKRGGWQGAVDLARPDRPVFPYQRAFRGLVQTRPQLSSFLSIGVGAGTSLYHVRKAHPNCQLHGVEIDETVLGLAIEYFQAPTHKEADYWVGDGFAFVRSEMAEIYDLIFVDAYLKTRIYQPALATEVWDWLRAVLQPSGIIVYNIIASHYRAGQLRAFVRAGAERFASIVDLPVGVPWTSQNRLLIASDKLNLAGELKEALLCTDAAFVERSLWRARLRDLRGAVL</sequence>
<dbReference type="SUPFAM" id="SSF53335">
    <property type="entry name" value="S-adenosyl-L-methionine-dependent methyltransferases"/>
    <property type="match status" value="1"/>
</dbReference>
<dbReference type="STRING" id="89784.SAMN04489725_10525"/>
<dbReference type="GO" id="GO:0006596">
    <property type="term" value="P:polyamine biosynthetic process"/>
    <property type="evidence" value="ECO:0007669"/>
    <property type="project" value="UniProtKB-KW"/>
</dbReference>
<dbReference type="Pfam" id="PF01564">
    <property type="entry name" value="Spermine_synth"/>
    <property type="match status" value="1"/>
</dbReference>
<dbReference type="Gene3D" id="3.40.50.150">
    <property type="entry name" value="Vaccinia Virus protein VP39"/>
    <property type="match status" value="1"/>
</dbReference>
<evidence type="ECO:0000256" key="1">
    <source>
        <dbReference type="ARBA" id="ARBA00023115"/>
    </source>
</evidence>
<dbReference type="PANTHER" id="PTHR43317:SF1">
    <property type="entry name" value="THERMOSPERMINE SYNTHASE ACAULIS5"/>
    <property type="match status" value="1"/>
</dbReference>
<accession>A0A1H2T0W5</accession>
<dbReference type="InterPro" id="IPR029063">
    <property type="entry name" value="SAM-dependent_MTases_sf"/>
</dbReference>
<dbReference type="PANTHER" id="PTHR43317">
    <property type="entry name" value="THERMOSPERMINE SYNTHASE ACAULIS5"/>
    <property type="match status" value="1"/>
</dbReference>
<dbReference type="Proteomes" id="UP000182589">
    <property type="component" value="Unassembled WGS sequence"/>
</dbReference>
<dbReference type="CDD" id="cd02440">
    <property type="entry name" value="AdoMet_MTases"/>
    <property type="match status" value="1"/>
</dbReference>
<keyword evidence="3" id="KW-1185">Reference proteome</keyword>
<organism evidence="2 3">
    <name type="scientific">Alicyclobacillus hesperidum</name>
    <dbReference type="NCBI Taxonomy" id="89784"/>
    <lineage>
        <taxon>Bacteria</taxon>
        <taxon>Bacillati</taxon>
        <taxon>Bacillota</taxon>
        <taxon>Bacilli</taxon>
        <taxon>Bacillales</taxon>
        <taxon>Alicyclobacillaceae</taxon>
        <taxon>Alicyclobacillus</taxon>
    </lineage>
</organism>
<evidence type="ECO:0000313" key="3">
    <source>
        <dbReference type="Proteomes" id="UP000182589"/>
    </source>
</evidence>
<dbReference type="RefSeq" id="WP_237716402.1">
    <property type="nucleotide sequence ID" value="NZ_FNOJ01000005.1"/>
</dbReference>
<proteinExistence type="predicted"/>
<keyword evidence="1" id="KW-0620">Polyamine biosynthesis</keyword>
<reference evidence="3" key="1">
    <citation type="submission" date="2016-10" db="EMBL/GenBank/DDBJ databases">
        <authorList>
            <person name="Varghese N."/>
        </authorList>
    </citation>
    <scope>NUCLEOTIDE SEQUENCE [LARGE SCALE GENOMIC DNA]</scope>
    <source>
        <strain evidence="3">DSM 12489</strain>
    </source>
</reference>
<protein>
    <submittedName>
        <fullName evidence="2">Spermidine synthase</fullName>
    </submittedName>
</protein>
<dbReference type="EMBL" id="FNOJ01000005">
    <property type="protein sequence ID" value="SDW37603.1"/>
    <property type="molecule type" value="Genomic_DNA"/>
</dbReference>
<evidence type="ECO:0000313" key="2">
    <source>
        <dbReference type="EMBL" id="SDW37603.1"/>
    </source>
</evidence>